<comment type="caution">
    <text evidence="8">The sequence shown here is derived from an EMBL/GenBank/DDBJ whole genome shotgun (WGS) entry which is preliminary data.</text>
</comment>
<dbReference type="Pfam" id="PF12708">
    <property type="entry name" value="Pect-lyase_RHGA_epim"/>
    <property type="match status" value="1"/>
</dbReference>
<comment type="pathway">
    <text evidence="1">Protein modification; protein ubiquitination.</text>
</comment>
<dbReference type="InterPro" id="IPR006626">
    <property type="entry name" value="PbH1"/>
</dbReference>
<proteinExistence type="predicted"/>
<reference evidence="8 9" key="1">
    <citation type="journal article" date="2009" name="Int. J. Syst. Evol. Microbiol.">
        <title>Paenibacillus contaminans sp. nov., isolated from a contaminated laboratory plate.</title>
        <authorList>
            <person name="Chou J.H."/>
            <person name="Lee J.H."/>
            <person name="Lin M.C."/>
            <person name="Chang P.S."/>
            <person name="Arun A.B."/>
            <person name="Young C.C."/>
            <person name="Chen W.M."/>
        </authorList>
    </citation>
    <scope>NUCLEOTIDE SEQUENCE [LARGE SCALE GENOMIC DNA]</scope>
    <source>
        <strain evidence="8 9">CKOBP-6</strain>
    </source>
</reference>
<evidence type="ECO:0000256" key="2">
    <source>
        <dbReference type="ARBA" id="ARBA00022737"/>
    </source>
</evidence>
<evidence type="ECO:0000256" key="3">
    <source>
        <dbReference type="ARBA" id="ARBA00022786"/>
    </source>
</evidence>
<dbReference type="SUPFAM" id="SSF51126">
    <property type="entry name" value="Pectin lyase-like"/>
    <property type="match status" value="2"/>
</dbReference>
<keyword evidence="4" id="KW-1133">Transmembrane helix</keyword>
<dbReference type="PANTHER" id="PTHR22990">
    <property type="entry name" value="F-BOX ONLY PROTEIN"/>
    <property type="match status" value="1"/>
</dbReference>
<keyword evidence="3" id="KW-0833">Ubl conjugation pathway</keyword>
<evidence type="ECO:0000259" key="6">
    <source>
        <dbReference type="Pfam" id="PF12708"/>
    </source>
</evidence>
<evidence type="ECO:0000259" key="7">
    <source>
        <dbReference type="Pfam" id="PF13229"/>
    </source>
</evidence>
<organism evidence="8 9">
    <name type="scientific">Paenibacillus contaminans</name>
    <dbReference type="NCBI Taxonomy" id="450362"/>
    <lineage>
        <taxon>Bacteria</taxon>
        <taxon>Bacillati</taxon>
        <taxon>Bacillota</taxon>
        <taxon>Bacilli</taxon>
        <taxon>Bacillales</taxon>
        <taxon>Paenibacillaceae</taxon>
        <taxon>Paenibacillus</taxon>
    </lineage>
</organism>
<dbReference type="InterPro" id="IPR039448">
    <property type="entry name" value="Beta_helix"/>
</dbReference>
<dbReference type="EMBL" id="QMFB01000018">
    <property type="protein sequence ID" value="RAV17691.1"/>
    <property type="molecule type" value="Genomic_DNA"/>
</dbReference>
<feature type="domain" description="Rhamnogalacturonase A/B/Epimerase-like pectate lyase" evidence="6">
    <location>
        <begin position="125"/>
        <end position="169"/>
    </location>
</feature>
<evidence type="ECO:0000313" key="9">
    <source>
        <dbReference type="Proteomes" id="UP000250369"/>
    </source>
</evidence>
<dbReference type="Proteomes" id="UP000250369">
    <property type="component" value="Unassembled WGS sequence"/>
</dbReference>
<dbReference type="InterPro" id="IPR007742">
    <property type="entry name" value="NosD_dom"/>
</dbReference>
<evidence type="ECO:0008006" key="10">
    <source>
        <dbReference type="Google" id="ProtNLM"/>
    </source>
</evidence>
<dbReference type="InterPro" id="IPR011050">
    <property type="entry name" value="Pectin_lyase_fold/virulence"/>
</dbReference>
<feature type="domain" description="Periplasmic copper-binding protein NosD beta helix" evidence="5">
    <location>
        <begin position="335"/>
        <end position="522"/>
    </location>
</feature>
<name>A0A329MCI5_9BACL</name>
<accession>A0A329MCI5</accession>
<feature type="domain" description="Right handed beta helix" evidence="7">
    <location>
        <begin position="194"/>
        <end position="315"/>
    </location>
</feature>
<dbReference type="InterPro" id="IPR012334">
    <property type="entry name" value="Pectin_lyas_fold"/>
</dbReference>
<dbReference type="RefSeq" id="WP_113034057.1">
    <property type="nucleotide sequence ID" value="NZ_QMFB01000018.1"/>
</dbReference>
<evidence type="ECO:0000256" key="1">
    <source>
        <dbReference type="ARBA" id="ARBA00004906"/>
    </source>
</evidence>
<dbReference type="InterPro" id="IPR006311">
    <property type="entry name" value="TAT_signal"/>
</dbReference>
<keyword evidence="4" id="KW-0812">Transmembrane</keyword>
<evidence type="ECO:0000259" key="5">
    <source>
        <dbReference type="Pfam" id="PF05048"/>
    </source>
</evidence>
<dbReference type="InterPro" id="IPR051550">
    <property type="entry name" value="SCF-Subunits/Alg-Epimerases"/>
</dbReference>
<feature type="transmembrane region" description="Helical" evidence="4">
    <location>
        <begin position="28"/>
        <end position="47"/>
    </location>
</feature>
<dbReference type="Gene3D" id="2.160.20.10">
    <property type="entry name" value="Single-stranded right-handed beta-helix, Pectin lyase-like"/>
    <property type="match status" value="2"/>
</dbReference>
<keyword evidence="2" id="KW-0677">Repeat</keyword>
<sequence>MDKAKADAANGNESVLPQQEESISRRKLLFSLGAAGAALSVGSLLPIQGMTGVAHAAAGSVETLTLADLRLTSAPDPLAVYFVTDSGKEGYFRYDSSDTSSADNTGTVVVSTSGARFKRMTDGEFVNVKWFDAKGDGIADDTAAMQAALYAGAGTVFVPDGTYIVDGVVSWANRDTPNRGLDIPDNTHLQLSPKAVIRIVTNSSDSYTILRVQDRSNVRISGGTIEGDRATHTGSGGEWGYGICLNGAKNVTIENIIVKNCWGDGVFISRSVTSTSPSSNIKIVGLTSDNNRRQGMSCLAVDGLYVGGSSFRNTNGTPPQSGIDFEAELDMKNKNIKIVGCEFVNNAGDGIQLNNAASHFIFSGCTFVSNGGRGVSAFLNAYGSIIGNTFTGHTANNAIMVLNCNYMTVSENTCTGNSVGIYVGVSAPHLSIRSGDHNTIVNNTVESNTTWGMIVASSYNQVSGNHVHNNTGVGLYIYAATHTRVSDNKVSLNGTGIVVSDGSSDNAIIGNIVERNNKDGIYINGGANYSAAGNYCTANGQLTNATYSNIALNACTNSSVSNNICRRGDLTNKPANGIFLSGAGSANFVTNNDCYQGGTANGIKDSNTATVFGAGNRTNGGTFSVTPS</sequence>
<dbReference type="Pfam" id="PF05048">
    <property type="entry name" value="NosD"/>
    <property type="match status" value="1"/>
</dbReference>
<evidence type="ECO:0000313" key="8">
    <source>
        <dbReference type="EMBL" id="RAV17691.1"/>
    </source>
</evidence>
<evidence type="ECO:0000256" key="4">
    <source>
        <dbReference type="SAM" id="Phobius"/>
    </source>
</evidence>
<gene>
    <name evidence="8" type="ORF">DQG23_26555</name>
</gene>
<protein>
    <recommendedName>
        <fullName evidence="10">Right handed beta helix domain-containing protein</fullName>
    </recommendedName>
</protein>
<dbReference type="OrthoDB" id="2537033at2"/>
<dbReference type="PROSITE" id="PS51318">
    <property type="entry name" value="TAT"/>
    <property type="match status" value="1"/>
</dbReference>
<dbReference type="InterPro" id="IPR022441">
    <property type="entry name" value="Para_beta_helix_rpt-2"/>
</dbReference>
<keyword evidence="9" id="KW-1185">Reference proteome</keyword>
<dbReference type="Pfam" id="PF13229">
    <property type="entry name" value="Beta_helix"/>
    <property type="match status" value="1"/>
</dbReference>
<dbReference type="InterPro" id="IPR024535">
    <property type="entry name" value="RHGA/B-epi-like_pectate_lyase"/>
</dbReference>
<dbReference type="SMART" id="SM00710">
    <property type="entry name" value="PbH1"/>
    <property type="match status" value="12"/>
</dbReference>
<dbReference type="PANTHER" id="PTHR22990:SF15">
    <property type="entry name" value="F-BOX ONLY PROTEIN 10"/>
    <property type="match status" value="1"/>
</dbReference>
<dbReference type="NCBIfam" id="TIGR03804">
    <property type="entry name" value="para_beta_helix"/>
    <property type="match status" value="3"/>
</dbReference>
<keyword evidence="4" id="KW-0472">Membrane</keyword>
<dbReference type="AlphaFoldDB" id="A0A329MCI5"/>